<protein>
    <recommendedName>
        <fullName evidence="2">Anti sigma-E protein RseA N-terminal domain-containing protein</fullName>
    </recommendedName>
</protein>
<evidence type="ECO:0000256" key="1">
    <source>
        <dbReference type="SAM" id="MobiDB-lite"/>
    </source>
</evidence>
<reference evidence="3 4" key="1">
    <citation type="submission" date="2017-01" db="EMBL/GenBank/DDBJ databases">
        <title>Genome sequencing of Rhodoferax fermentans JCM 7819.</title>
        <authorList>
            <person name="Kim Y.J."/>
            <person name="Farh M.E.-A."/>
            <person name="Yang D.-C."/>
        </authorList>
    </citation>
    <scope>NUCLEOTIDE SEQUENCE [LARGE SCALE GENOMIC DNA]</scope>
    <source>
        <strain evidence="3 4">JCM 7819</strain>
    </source>
</reference>
<dbReference type="EMBL" id="MTJN01000002">
    <property type="protein sequence ID" value="OOV06284.1"/>
    <property type="molecule type" value="Genomic_DNA"/>
</dbReference>
<dbReference type="InterPro" id="IPR052383">
    <property type="entry name" value="Anti-sigma-E_RseA-like"/>
</dbReference>
<dbReference type="Gene3D" id="1.10.10.880">
    <property type="entry name" value="Anti sigma-E protein RseA, N-terminal domain"/>
    <property type="match status" value="1"/>
</dbReference>
<accession>A0A1T1AQB8</accession>
<dbReference type="SUPFAM" id="SSF89069">
    <property type="entry name" value="N-terminal, cytoplasmic domain of anti-sigmaE factor RseA"/>
    <property type="match status" value="1"/>
</dbReference>
<feature type="region of interest" description="Disordered" evidence="1">
    <location>
        <begin position="137"/>
        <end position="159"/>
    </location>
</feature>
<evidence type="ECO:0000313" key="4">
    <source>
        <dbReference type="Proteomes" id="UP000190750"/>
    </source>
</evidence>
<evidence type="ECO:0000313" key="3">
    <source>
        <dbReference type="EMBL" id="OOV06284.1"/>
    </source>
</evidence>
<dbReference type="RefSeq" id="WP_078364070.1">
    <property type="nucleotide sequence ID" value="NZ_MTJN01000002.1"/>
</dbReference>
<dbReference type="OrthoDB" id="8561243at2"/>
<feature type="compositionally biased region" description="Polar residues" evidence="1">
    <location>
        <begin position="137"/>
        <end position="151"/>
    </location>
</feature>
<sequence length="204" mass="21880">MSDHTQHNSERLSALMDGALEGDDLARALDAFTTDVSVDDTWDTYHLVGQAMRASSEPLQAHDPAFLAHLRLRLAEETPESVAVSPLPIRAEGQKVFKEAANDPWWRRVAGLASVAVVGLLAWQGLVWIGPGQPNEATLAQQSASPETRGTPQALVSADGGSPLMIRDPQLDALLAAHRQVGGATALQMPAGFLRNATFSEDKR</sequence>
<dbReference type="Proteomes" id="UP000190750">
    <property type="component" value="Unassembled WGS sequence"/>
</dbReference>
<comment type="caution">
    <text evidence="3">The sequence shown here is derived from an EMBL/GenBank/DDBJ whole genome shotgun (WGS) entry which is preliminary data.</text>
</comment>
<dbReference type="InterPro" id="IPR036147">
    <property type="entry name" value="Anti-sigma_E_RseA_N_sf"/>
</dbReference>
<keyword evidence="4" id="KW-1185">Reference proteome</keyword>
<dbReference type="InterPro" id="IPR005572">
    <property type="entry name" value="Anti-sigma_E_RseA_N"/>
</dbReference>
<dbReference type="STRING" id="28066.RF819_05685"/>
<dbReference type="PANTHER" id="PTHR38104:SF1">
    <property type="entry name" value="ANTI-SIGMA-E FACTOR RSEA"/>
    <property type="match status" value="1"/>
</dbReference>
<dbReference type="CDD" id="cd16328">
    <property type="entry name" value="RseA_N"/>
    <property type="match status" value="1"/>
</dbReference>
<organism evidence="3 4">
    <name type="scientific">Rhodoferax fermentans</name>
    <dbReference type="NCBI Taxonomy" id="28066"/>
    <lineage>
        <taxon>Bacteria</taxon>
        <taxon>Pseudomonadati</taxon>
        <taxon>Pseudomonadota</taxon>
        <taxon>Betaproteobacteria</taxon>
        <taxon>Burkholderiales</taxon>
        <taxon>Comamonadaceae</taxon>
        <taxon>Rhodoferax</taxon>
    </lineage>
</organism>
<evidence type="ECO:0000259" key="2">
    <source>
        <dbReference type="Pfam" id="PF03872"/>
    </source>
</evidence>
<feature type="domain" description="Anti sigma-E protein RseA N-terminal" evidence="2">
    <location>
        <begin position="9"/>
        <end position="81"/>
    </location>
</feature>
<gene>
    <name evidence="3" type="ORF">RF819_05685</name>
</gene>
<dbReference type="PANTHER" id="PTHR38104">
    <property type="match status" value="1"/>
</dbReference>
<dbReference type="AlphaFoldDB" id="A0A1T1AQB8"/>
<dbReference type="Pfam" id="PF03872">
    <property type="entry name" value="RseA_N"/>
    <property type="match status" value="1"/>
</dbReference>
<proteinExistence type="predicted"/>
<dbReference type="GO" id="GO:0016989">
    <property type="term" value="F:sigma factor antagonist activity"/>
    <property type="evidence" value="ECO:0007669"/>
    <property type="project" value="InterPro"/>
</dbReference>
<name>A0A1T1AQB8_RHOFE</name>